<dbReference type="InterPro" id="IPR018060">
    <property type="entry name" value="HTH_AraC"/>
</dbReference>
<evidence type="ECO:0000313" key="6">
    <source>
        <dbReference type="Proteomes" id="UP000616547"/>
    </source>
</evidence>
<keyword evidence="3" id="KW-0804">Transcription</keyword>
<accession>A0ABQ3W999</accession>
<dbReference type="SUPFAM" id="SSF46689">
    <property type="entry name" value="Homeodomain-like"/>
    <property type="match status" value="1"/>
</dbReference>
<keyword evidence="2" id="KW-0238">DNA-binding</keyword>
<name>A0ABQ3W999_9LACO</name>
<dbReference type="SMART" id="SM00342">
    <property type="entry name" value="HTH_ARAC"/>
    <property type="match status" value="1"/>
</dbReference>
<dbReference type="PANTHER" id="PTHR43280:SF28">
    <property type="entry name" value="HTH-TYPE TRANSCRIPTIONAL ACTIVATOR RHAS"/>
    <property type="match status" value="1"/>
</dbReference>
<dbReference type="Pfam" id="PF12833">
    <property type="entry name" value="HTH_18"/>
    <property type="match status" value="1"/>
</dbReference>
<evidence type="ECO:0000256" key="2">
    <source>
        <dbReference type="ARBA" id="ARBA00023125"/>
    </source>
</evidence>
<dbReference type="EMBL" id="BOCI01000469">
    <property type="protein sequence ID" value="GHW02005.1"/>
    <property type="molecule type" value="Genomic_DNA"/>
</dbReference>
<sequence length="186" mass="20193">MPAAFSIQDLKQELLLAADAEIGLHGRAAVDGPAGAAFLTALVEYQAGAAFAPVLLKSQLLTALAQAQRTLSGESSLSEGEIRRYVAENYVSTSLTAAAAYYGLSPNYFSDLVKKKTGLSFIELVDEQKMEAAVRLLARPDLSIKQIIGLVGYRGKSFFYEKFGKYYGMSPAAKRKELFRQQGINL</sequence>
<proteinExistence type="predicted"/>
<evidence type="ECO:0000313" key="5">
    <source>
        <dbReference type="EMBL" id="GHW02005.1"/>
    </source>
</evidence>
<organism evidence="5 6">
    <name type="scientific">Lactobacillus nasalidis</name>
    <dbReference type="NCBI Taxonomy" id="2797258"/>
    <lineage>
        <taxon>Bacteria</taxon>
        <taxon>Bacillati</taxon>
        <taxon>Bacillota</taxon>
        <taxon>Bacilli</taxon>
        <taxon>Lactobacillales</taxon>
        <taxon>Lactobacillaceae</taxon>
        <taxon>Lactobacillus</taxon>
    </lineage>
</organism>
<reference evidence="6" key="1">
    <citation type="submission" date="2021-01" db="EMBL/GenBank/DDBJ databases">
        <title>Draft genome sequence of Nasalis larvatus strain YZ03.</title>
        <authorList>
            <person name="Suzuki-Hashido N."/>
            <person name="Tsuchida S."/>
            <person name="Hayakawa T."/>
        </authorList>
    </citation>
    <scope>NUCLEOTIDE SEQUENCE [LARGE SCALE GENOMIC DNA]</scope>
    <source>
        <strain evidence="6">YZ03</strain>
    </source>
</reference>
<keyword evidence="6" id="KW-1185">Reference proteome</keyword>
<comment type="caution">
    <text evidence="5">The sequence shown here is derived from an EMBL/GenBank/DDBJ whole genome shotgun (WGS) entry which is preliminary data.</text>
</comment>
<gene>
    <name evidence="5" type="ORF">lacNasYZ03_16920</name>
</gene>
<protein>
    <recommendedName>
        <fullName evidence="4">HTH araC/xylS-type domain-containing protein</fullName>
    </recommendedName>
</protein>
<evidence type="ECO:0000256" key="1">
    <source>
        <dbReference type="ARBA" id="ARBA00023015"/>
    </source>
</evidence>
<dbReference type="InterPro" id="IPR009057">
    <property type="entry name" value="Homeodomain-like_sf"/>
</dbReference>
<dbReference type="PROSITE" id="PS01124">
    <property type="entry name" value="HTH_ARAC_FAMILY_2"/>
    <property type="match status" value="1"/>
</dbReference>
<dbReference type="Gene3D" id="1.10.10.60">
    <property type="entry name" value="Homeodomain-like"/>
    <property type="match status" value="2"/>
</dbReference>
<dbReference type="Proteomes" id="UP000616547">
    <property type="component" value="Unassembled WGS sequence"/>
</dbReference>
<dbReference type="PANTHER" id="PTHR43280">
    <property type="entry name" value="ARAC-FAMILY TRANSCRIPTIONAL REGULATOR"/>
    <property type="match status" value="1"/>
</dbReference>
<evidence type="ECO:0000256" key="3">
    <source>
        <dbReference type="ARBA" id="ARBA00023163"/>
    </source>
</evidence>
<feature type="domain" description="HTH araC/xylS-type" evidence="4">
    <location>
        <begin position="80"/>
        <end position="177"/>
    </location>
</feature>
<keyword evidence="1" id="KW-0805">Transcription regulation</keyword>
<evidence type="ECO:0000259" key="4">
    <source>
        <dbReference type="PROSITE" id="PS01124"/>
    </source>
</evidence>